<dbReference type="GO" id="GO:0005829">
    <property type="term" value="C:cytosol"/>
    <property type="evidence" value="ECO:0007669"/>
    <property type="project" value="TreeGrafter"/>
</dbReference>
<evidence type="ECO:0000256" key="5">
    <source>
        <dbReference type="ARBA" id="ARBA00022840"/>
    </source>
</evidence>
<dbReference type="PANTHER" id="PTHR11070:SF3">
    <property type="entry name" value="DNA 3'-5' HELICASE"/>
    <property type="match status" value="1"/>
</dbReference>
<dbReference type="PROSITE" id="PS51217">
    <property type="entry name" value="UVRD_HELICASE_CTER"/>
    <property type="match status" value="1"/>
</dbReference>
<feature type="domain" description="UvrD-like helicase C-terminal" evidence="12">
    <location>
        <begin position="336"/>
        <end position="590"/>
    </location>
</feature>
<accession>A0A1M7T5H6</accession>
<evidence type="ECO:0000256" key="9">
    <source>
        <dbReference type="ARBA" id="ARBA00048988"/>
    </source>
</evidence>
<dbReference type="InterPro" id="IPR014017">
    <property type="entry name" value="DNA_helicase_UvrD-like_C"/>
</dbReference>
<keyword evidence="6" id="KW-0413">Isomerase</keyword>
<evidence type="ECO:0000259" key="12">
    <source>
        <dbReference type="PROSITE" id="PS51217"/>
    </source>
</evidence>
<evidence type="ECO:0000256" key="2">
    <source>
        <dbReference type="ARBA" id="ARBA00022741"/>
    </source>
</evidence>
<dbReference type="AlphaFoldDB" id="A0A1M7T5H6"/>
<keyword evidence="14" id="KW-1185">Reference proteome</keyword>
<evidence type="ECO:0000256" key="8">
    <source>
        <dbReference type="ARBA" id="ARBA00034808"/>
    </source>
</evidence>
<dbReference type="GO" id="GO:0000725">
    <property type="term" value="P:recombinational repair"/>
    <property type="evidence" value="ECO:0007669"/>
    <property type="project" value="TreeGrafter"/>
</dbReference>
<proteinExistence type="inferred from homology"/>
<dbReference type="Gene3D" id="1.10.486.10">
    <property type="entry name" value="PCRA, domain 4"/>
    <property type="match status" value="1"/>
</dbReference>
<comment type="similarity">
    <text evidence="1">Belongs to the helicase family. UvrD subfamily.</text>
</comment>
<evidence type="ECO:0000313" key="13">
    <source>
        <dbReference type="EMBL" id="SHN65979.1"/>
    </source>
</evidence>
<evidence type="ECO:0000313" key="14">
    <source>
        <dbReference type="Proteomes" id="UP000184207"/>
    </source>
</evidence>
<comment type="catalytic activity">
    <reaction evidence="9">
        <text>ATP + H2O = ADP + phosphate + H(+)</text>
        <dbReference type="Rhea" id="RHEA:13065"/>
        <dbReference type="ChEBI" id="CHEBI:15377"/>
        <dbReference type="ChEBI" id="CHEBI:15378"/>
        <dbReference type="ChEBI" id="CHEBI:30616"/>
        <dbReference type="ChEBI" id="CHEBI:43474"/>
        <dbReference type="ChEBI" id="CHEBI:456216"/>
        <dbReference type="EC" id="5.6.2.4"/>
    </reaction>
</comment>
<dbReference type="GO" id="GO:0005524">
    <property type="term" value="F:ATP binding"/>
    <property type="evidence" value="ECO:0007669"/>
    <property type="project" value="UniProtKB-UniRule"/>
</dbReference>
<evidence type="ECO:0000256" key="10">
    <source>
        <dbReference type="PROSITE-ProRule" id="PRU00560"/>
    </source>
</evidence>
<comment type="catalytic activity">
    <reaction evidence="7">
        <text>Couples ATP hydrolysis with the unwinding of duplex DNA by translocating in the 3'-5' direction.</text>
        <dbReference type="EC" id="5.6.2.4"/>
    </reaction>
</comment>
<dbReference type="EMBL" id="FRDJ01000009">
    <property type="protein sequence ID" value="SHN65979.1"/>
    <property type="molecule type" value="Genomic_DNA"/>
</dbReference>
<dbReference type="InterPro" id="IPR027417">
    <property type="entry name" value="P-loop_NTPase"/>
</dbReference>
<evidence type="ECO:0000256" key="7">
    <source>
        <dbReference type="ARBA" id="ARBA00034617"/>
    </source>
</evidence>
<dbReference type="InterPro" id="IPR013986">
    <property type="entry name" value="DExx_box_DNA_helicase_dom_sf"/>
</dbReference>
<dbReference type="GO" id="GO:0043138">
    <property type="term" value="F:3'-5' DNA helicase activity"/>
    <property type="evidence" value="ECO:0007669"/>
    <property type="project" value="UniProtKB-EC"/>
</dbReference>
<gene>
    <name evidence="13" type="ORF">SAMN02745226_01570</name>
</gene>
<dbReference type="CDD" id="cd17932">
    <property type="entry name" value="DEXQc_UvrD"/>
    <property type="match status" value="1"/>
</dbReference>
<keyword evidence="5 10" id="KW-0067">ATP-binding</keyword>
<dbReference type="GO" id="GO:0003677">
    <property type="term" value="F:DNA binding"/>
    <property type="evidence" value="ECO:0007669"/>
    <property type="project" value="InterPro"/>
</dbReference>
<reference evidence="14" key="1">
    <citation type="submission" date="2016-12" db="EMBL/GenBank/DDBJ databases">
        <authorList>
            <person name="Varghese N."/>
            <person name="Submissions S."/>
        </authorList>
    </citation>
    <scope>NUCLEOTIDE SEQUENCE [LARGE SCALE GENOMIC DNA]</scope>
    <source>
        <strain evidence="14">DSM 13020</strain>
    </source>
</reference>
<dbReference type="STRING" id="1121883.SAMN02745226_01570"/>
<evidence type="ECO:0000259" key="11">
    <source>
        <dbReference type="PROSITE" id="PS51198"/>
    </source>
</evidence>
<evidence type="ECO:0000256" key="4">
    <source>
        <dbReference type="ARBA" id="ARBA00022806"/>
    </source>
</evidence>
<dbReference type="InterPro" id="IPR014016">
    <property type="entry name" value="UvrD-like_ATP-bd"/>
</dbReference>
<dbReference type="EC" id="5.6.2.4" evidence="8"/>
<dbReference type="SUPFAM" id="SSF52540">
    <property type="entry name" value="P-loop containing nucleoside triphosphate hydrolases"/>
    <property type="match status" value="1"/>
</dbReference>
<evidence type="ECO:0000256" key="6">
    <source>
        <dbReference type="ARBA" id="ARBA00023235"/>
    </source>
</evidence>
<evidence type="ECO:0000256" key="1">
    <source>
        <dbReference type="ARBA" id="ARBA00009922"/>
    </source>
</evidence>
<dbReference type="Pfam" id="PF13361">
    <property type="entry name" value="UvrD_C"/>
    <property type="match status" value="1"/>
</dbReference>
<dbReference type="PROSITE" id="PS51198">
    <property type="entry name" value="UVRD_HELICASE_ATP_BIND"/>
    <property type="match status" value="1"/>
</dbReference>
<keyword evidence="4 10" id="KW-0347">Helicase</keyword>
<organism evidence="13 14">
    <name type="scientific">Fervidobacterium gondwanense DSM 13020</name>
    <dbReference type="NCBI Taxonomy" id="1121883"/>
    <lineage>
        <taxon>Bacteria</taxon>
        <taxon>Thermotogati</taxon>
        <taxon>Thermotogota</taxon>
        <taxon>Thermotogae</taxon>
        <taxon>Thermotogales</taxon>
        <taxon>Fervidobacteriaceae</taxon>
        <taxon>Fervidobacterium</taxon>
    </lineage>
</organism>
<dbReference type="PANTHER" id="PTHR11070">
    <property type="entry name" value="UVRD / RECB / PCRA DNA HELICASE FAMILY MEMBER"/>
    <property type="match status" value="1"/>
</dbReference>
<sequence>MYRSRLLENFYLSSFDFPKSIIRGKINMHREKDVKEYRLERAEKLTIHDNIINELDAEQREAVINSSGKVIVIAGPGSGKTKVITYKIAHLLLNGIKPSEILLVTFTRAAAKEMIERAQKVAGKNLDGMMAGTFHHVCNALLRKYGWVMGIKPNFTILDEEDATDLMKLARSRFVTSKQMGKALPTHNELHSLYSYMVNTMQTPYEVLLKKARRWINVVDIIEKIFQEYILEKEKQNVLDYDDLLLKMLRLLEEHPDIRERISSQFRWVLVDEFQDTNILQLRIVELLSQVHGNLFVVADDAQSIYSFRGARFENVSELMKDARIFKIQTNYRSADKIVDLVNAMIPRSAVPKRLRAVRSSVQKPIVVNTYDHFDEAHFVTQRIIEHVENGASYSDIAVIYRAHSHSLELQIELAKKNIPFKILSGLRFTETAHAKDVIAFLKILENPYETISWMRILKLLDNVGNVRAEKIISEITSTEDPIGTFLNVDVKSENIKSLKNVLTESLGKSPKEQIRTFYENFYKYVLEVHYQDFRDREEDIERLIEMASFYETTEALLSELIVSDARGITIENDEDSGKVTLTTVHQAKGLEWKVVFVIGVNPGDFPHFLALKDNSLDEEERLFYVAITRAKDVLYITHSVLSRGNYISYDKIERDFVKDIPPHLAEFWRVR</sequence>
<keyword evidence="2 10" id="KW-0547">Nucleotide-binding</keyword>
<dbReference type="GO" id="GO:0016887">
    <property type="term" value="F:ATP hydrolysis activity"/>
    <property type="evidence" value="ECO:0007669"/>
    <property type="project" value="RHEA"/>
</dbReference>
<feature type="domain" description="UvrD-like helicase ATP-binding" evidence="11">
    <location>
        <begin position="53"/>
        <end position="335"/>
    </location>
</feature>
<feature type="binding site" evidence="10">
    <location>
        <begin position="74"/>
        <end position="81"/>
    </location>
    <ligand>
        <name>ATP</name>
        <dbReference type="ChEBI" id="CHEBI:30616"/>
    </ligand>
</feature>
<keyword evidence="3 10" id="KW-0378">Hydrolase</keyword>
<dbReference type="Proteomes" id="UP000184207">
    <property type="component" value="Unassembled WGS sequence"/>
</dbReference>
<dbReference type="InterPro" id="IPR000212">
    <property type="entry name" value="DNA_helicase_UvrD/REP"/>
</dbReference>
<protein>
    <recommendedName>
        <fullName evidence="8">DNA 3'-5' helicase</fullName>
        <ecNumber evidence="8">5.6.2.4</ecNumber>
    </recommendedName>
</protein>
<evidence type="ECO:0000256" key="3">
    <source>
        <dbReference type="ARBA" id="ARBA00022801"/>
    </source>
</evidence>
<dbReference type="Pfam" id="PF00580">
    <property type="entry name" value="UvrD-helicase"/>
    <property type="match status" value="1"/>
</dbReference>
<dbReference type="Gene3D" id="3.40.50.300">
    <property type="entry name" value="P-loop containing nucleotide triphosphate hydrolases"/>
    <property type="match status" value="2"/>
</dbReference>
<name>A0A1M7T5H6_FERGO</name>
<dbReference type="Gene3D" id="1.10.10.160">
    <property type="match status" value="1"/>
</dbReference>